<feature type="compositionally biased region" description="Basic residues" evidence="2">
    <location>
        <begin position="206"/>
        <end position="215"/>
    </location>
</feature>
<feature type="compositionally biased region" description="Polar residues" evidence="2">
    <location>
        <begin position="146"/>
        <end position="167"/>
    </location>
</feature>
<dbReference type="InterPro" id="IPR029274">
    <property type="entry name" value="DUF4615"/>
</dbReference>
<name>A0A2G9SC66_AQUCT</name>
<feature type="compositionally biased region" description="Basic and acidic residues" evidence="2">
    <location>
        <begin position="222"/>
        <end position="243"/>
    </location>
</feature>
<protein>
    <submittedName>
        <fullName evidence="3">Uncharacterized protein</fullName>
    </submittedName>
</protein>
<feature type="region of interest" description="Disordered" evidence="2">
    <location>
        <begin position="202"/>
        <end position="246"/>
    </location>
</feature>
<feature type="compositionally biased region" description="Basic residues" evidence="2">
    <location>
        <begin position="339"/>
        <end position="349"/>
    </location>
</feature>
<feature type="compositionally biased region" description="Polar residues" evidence="2">
    <location>
        <begin position="123"/>
        <end position="139"/>
    </location>
</feature>
<feature type="region of interest" description="Disordered" evidence="2">
    <location>
        <begin position="326"/>
        <end position="368"/>
    </location>
</feature>
<dbReference type="Proteomes" id="UP000228934">
    <property type="component" value="Unassembled WGS sequence"/>
</dbReference>
<evidence type="ECO:0000256" key="1">
    <source>
        <dbReference type="ARBA" id="ARBA00005707"/>
    </source>
</evidence>
<organism evidence="3 4">
    <name type="scientific">Aquarana catesbeiana</name>
    <name type="common">American bullfrog</name>
    <name type="synonym">Rana catesbeiana</name>
    <dbReference type="NCBI Taxonomy" id="8400"/>
    <lineage>
        <taxon>Eukaryota</taxon>
        <taxon>Metazoa</taxon>
        <taxon>Chordata</taxon>
        <taxon>Craniata</taxon>
        <taxon>Vertebrata</taxon>
        <taxon>Euteleostomi</taxon>
        <taxon>Amphibia</taxon>
        <taxon>Batrachia</taxon>
        <taxon>Anura</taxon>
        <taxon>Neobatrachia</taxon>
        <taxon>Ranoidea</taxon>
        <taxon>Ranidae</taxon>
        <taxon>Aquarana</taxon>
    </lineage>
</organism>
<dbReference type="PANTHER" id="PTHR13602:SF2">
    <property type="entry name" value="UPF0488 PROTEIN C8ORF33"/>
    <property type="match status" value="1"/>
</dbReference>
<proteinExistence type="inferred from homology"/>
<dbReference type="Pfam" id="PF15393">
    <property type="entry name" value="DUF4615"/>
    <property type="match status" value="1"/>
</dbReference>
<feature type="compositionally biased region" description="Low complexity" evidence="2">
    <location>
        <begin position="69"/>
        <end position="80"/>
    </location>
</feature>
<gene>
    <name evidence="3" type="ORF">AB205_0036610</name>
</gene>
<dbReference type="PANTHER" id="PTHR13602">
    <property type="entry name" value="UPF0488 PROTEIN C8ORF33"/>
    <property type="match status" value="1"/>
</dbReference>
<sequence>MEEAPQGTFQDELDWCIQQLETGLLRRNPTPQQASPPPVQIQEVTHPDSRSVAYRKCPRDGQSSSTHWFSPSDNSFSFNFCPEQTDDHEGAGPGNTEDSQAMCRQTEVNSKGNMLGTEEGSGFTFSFQIPENTASSSPNCEGHASTADTSTDQPSTNHSLSAVRNVAESQEASLQSVSSLGDASGLSANQNLTLEAALQSLTDSSKKKKKKKAQKKNNCAQAEKKVEEHKADTEKSPPAREDGQLGASDLQRELDWCVEQLEIGLQRQKSTSKQVEEAMRAIKTLRSEKVALVKKRQVMRTMFGDYRQKMEEEKQKQLKLMQAAAKSARVTEVSETSRRKSSKVFRKSAHQSNRDTGQDLPQAAPNQEGFIFQSSQEPFFFNFL</sequence>
<dbReference type="OrthoDB" id="20277at2759"/>
<evidence type="ECO:0000313" key="4">
    <source>
        <dbReference type="Proteomes" id="UP000228934"/>
    </source>
</evidence>
<comment type="similarity">
    <text evidence="1">Belongs to the UPF0488 family.</text>
</comment>
<reference evidence="4" key="1">
    <citation type="journal article" date="2017" name="Nat. Commun.">
        <title>The North American bullfrog draft genome provides insight into hormonal regulation of long noncoding RNA.</title>
        <authorList>
            <person name="Hammond S.A."/>
            <person name="Warren R.L."/>
            <person name="Vandervalk B.P."/>
            <person name="Kucuk E."/>
            <person name="Khan H."/>
            <person name="Gibb E.A."/>
            <person name="Pandoh P."/>
            <person name="Kirk H."/>
            <person name="Zhao Y."/>
            <person name="Jones M."/>
            <person name="Mungall A.J."/>
            <person name="Coope R."/>
            <person name="Pleasance S."/>
            <person name="Moore R.A."/>
            <person name="Holt R.A."/>
            <person name="Round J.M."/>
            <person name="Ohora S."/>
            <person name="Walle B.V."/>
            <person name="Veldhoen N."/>
            <person name="Helbing C.C."/>
            <person name="Birol I."/>
        </authorList>
    </citation>
    <scope>NUCLEOTIDE SEQUENCE [LARGE SCALE GENOMIC DNA]</scope>
</reference>
<dbReference type="EMBL" id="KV924358">
    <property type="protein sequence ID" value="PIO37712.1"/>
    <property type="molecule type" value="Genomic_DNA"/>
</dbReference>
<feature type="region of interest" description="Disordered" evidence="2">
    <location>
        <begin position="112"/>
        <end position="167"/>
    </location>
</feature>
<feature type="region of interest" description="Disordered" evidence="2">
    <location>
        <begin position="24"/>
        <end position="100"/>
    </location>
</feature>
<evidence type="ECO:0000256" key="2">
    <source>
        <dbReference type="SAM" id="MobiDB-lite"/>
    </source>
</evidence>
<accession>A0A2G9SC66</accession>
<evidence type="ECO:0000313" key="3">
    <source>
        <dbReference type="EMBL" id="PIO37712.1"/>
    </source>
</evidence>
<keyword evidence="4" id="KW-1185">Reference proteome</keyword>
<dbReference type="AlphaFoldDB" id="A0A2G9SC66"/>